<comment type="caution">
    <text evidence="1">Lacks conserved residue(s) required for the propagation of feature annotation.</text>
</comment>
<proteinExistence type="predicted"/>
<evidence type="ECO:0000256" key="1">
    <source>
        <dbReference type="PROSITE-ProRule" id="PRU01005"/>
    </source>
</evidence>
<gene>
    <name evidence="4" type="ORF">NBR_LOCUS12614</name>
</gene>
<dbReference type="Pfam" id="PF01549">
    <property type="entry name" value="ShK"/>
    <property type="match status" value="2"/>
</dbReference>
<sequence>MRFLPVFFFAVCALIVSTAARECIDEWKEICLAVLKDGKCRQPGRITLHKKKCAKSCGFCEQKKNCKDKFEDSICRIYARFGWCRYYQSYMSEWCSKTCDFCKKN</sequence>
<dbReference type="Proteomes" id="UP000271162">
    <property type="component" value="Unassembled WGS sequence"/>
</dbReference>
<evidence type="ECO:0000259" key="3">
    <source>
        <dbReference type="PROSITE" id="PS51670"/>
    </source>
</evidence>
<dbReference type="Gene3D" id="1.10.10.1940">
    <property type="match status" value="2"/>
</dbReference>
<evidence type="ECO:0000313" key="4">
    <source>
        <dbReference type="EMBL" id="VDL76203.1"/>
    </source>
</evidence>
<accession>A0A0N4Y8P4</accession>
<dbReference type="AlphaFoldDB" id="A0A0N4Y8P4"/>
<organism evidence="6">
    <name type="scientific">Nippostrongylus brasiliensis</name>
    <name type="common">Rat hookworm</name>
    <dbReference type="NCBI Taxonomy" id="27835"/>
    <lineage>
        <taxon>Eukaryota</taxon>
        <taxon>Metazoa</taxon>
        <taxon>Ecdysozoa</taxon>
        <taxon>Nematoda</taxon>
        <taxon>Chromadorea</taxon>
        <taxon>Rhabditida</taxon>
        <taxon>Rhabditina</taxon>
        <taxon>Rhabditomorpha</taxon>
        <taxon>Strongyloidea</taxon>
        <taxon>Heligmosomidae</taxon>
        <taxon>Nippostrongylus</taxon>
    </lineage>
</organism>
<name>A0A0N4Y8P4_NIPBR</name>
<keyword evidence="5" id="KW-1185">Reference proteome</keyword>
<evidence type="ECO:0000313" key="6">
    <source>
        <dbReference type="WBParaSite" id="NBR_0001261301-mRNA-1"/>
    </source>
</evidence>
<dbReference type="PROSITE" id="PS51670">
    <property type="entry name" value="SHKT"/>
    <property type="match status" value="1"/>
</dbReference>
<dbReference type="WBParaSite" id="NBR_0001261301-mRNA-1">
    <property type="protein sequence ID" value="NBR_0001261301-mRNA-1"/>
    <property type="gene ID" value="NBR_0001261301"/>
</dbReference>
<protein>
    <submittedName>
        <fullName evidence="6">ShKT domain-containing protein</fullName>
    </submittedName>
</protein>
<feature type="chain" id="PRO_5043125331" evidence="2">
    <location>
        <begin position="21"/>
        <end position="105"/>
    </location>
</feature>
<reference evidence="4 5" key="2">
    <citation type="submission" date="2018-11" db="EMBL/GenBank/DDBJ databases">
        <authorList>
            <consortium name="Pathogen Informatics"/>
        </authorList>
    </citation>
    <scope>NUCLEOTIDE SEQUENCE [LARGE SCALE GENOMIC DNA]</scope>
</reference>
<dbReference type="SMART" id="SM00254">
    <property type="entry name" value="ShKT"/>
    <property type="match status" value="2"/>
</dbReference>
<keyword evidence="2" id="KW-0732">Signal</keyword>
<reference evidence="6" key="1">
    <citation type="submission" date="2017-02" db="UniProtKB">
        <authorList>
            <consortium name="WormBaseParasite"/>
        </authorList>
    </citation>
    <scope>IDENTIFICATION</scope>
</reference>
<dbReference type="EMBL" id="UYSL01020806">
    <property type="protein sequence ID" value="VDL76203.1"/>
    <property type="molecule type" value="Genomic_DNA"/>
</dbReference>
<feature type="signal peptide" evidence="2">
    <location>
        <begin position="1"/>
        <end position="20"/>
    </location>
</feature>
<feature type="domain" description="ShKT" evidence="3">
    <location>
        <begin position="66"/>
        <end position="102"/>
    </location>
</feature>
<evidence type="ECO:0000256" key="2">
    <source>
        <dbReference type="SAM" id="SignalP"/>
    </source>
</evidence>
<dbReference type="InterPro" id="IPR003582">
    <property type="entry name" value="ShKT_dom"/>
</dbReference>
<evidence type="ECO:0000313" key="5">
    <source>
        <dbReference type="Proteomes" id="UP000271162"/>
    </source>
</evidence>